<dbReference type="PANTHER" id="PTHR35531:SF1">
    <property type="entry name" value="INNER MEMBRANE PROTEIN YBCI-RELATED"/>
    <property type="match status" value="1"/>
</dbReference>
<organism evidence="2 3">
    <name type="scientific">Nocardia colli</name>
    <dbReference type="NCBI Taxonomy" id="2545717"/>
    <lineage>
        <taxon>Bacteria</taxon>
        <taxon>Bacillati</taxon>
        <taxon>Actinomycetota</taxon>
        <taxon>Actinomycetes</taxon>
        <taxon>Mycobacteriales</taxon>
        <taxon>Nocardiaceae</taxon>
        <taxon>Nocardia</taxon>
    </lineage>
</organism>
<reference evidence="2 3" key="1">
    <citation type="submission" date="2019-09" db="EMBL/GenBank/DDBJ databases">
        <authorList>
            <person name="Wang X."/>
        </authorList>
    </citation>
    <scope>NUCLEOTIDE SEQUENCE [LARGE SCALE GENOMIC DNA]</scope>
    <source>
        <strain evidence="2 3">CICC 11023</strain>
    </source>
</reference>
<evidence type="ECO:0000313" key="3">
    <source>
        <dbReference type="Proteomes" id="UP000323876"/>
    </source>
</evidence>
<dbReference type="RefSeq" id="WP_150401457.1">
    <property type="nucleotide sequence ID" value="NZ_JBHJYQ010000002.1"/>
</dbReference>
<gene>
    <name evidence="2" type="ORF">F3087_09475</name>
</gene>
<protein>
    <submittedName>
        <fullName evidence="2">Metal-dependent hydrolase</fullName>
    </submittedName>
</protein>
<dbReference type="EMBL" id="VXLC01000003">
    <property type="protein sequence ID" value="KAA8889183.1"/>
    <property type="molecule type" value="Genomic_DNA"/>
</dbReference>
<evidence type="ECO:0000256" key="1">
    <source>
        <dbReference type="SAM" id="Phobius"/>
    </source>
</evidence>
<feature type="transmembrane region" description="Helical" evidence="1">
    <location>
        <begin position="112"/>
        <end position="132"/>
    </location>
</feature>
<proteinExistence type="predicted"/>
<keyword evidence="1" id="KW-0812">Transmembrane</keyword>
<comment type="caution">
    <text evidence="2">The sequence shown here is derived from an EMBL/GenBank/DDBJ whole genome shotgun (WGS) entry which is preliminary data.</text>
</comment>
<keyword evidence="2" id="KW-0378">Hydrolase</keyword>
<dbReference type="GO" id="GO:0016787">
    <property type="term" value="F:hydrolase activity"/>
    <property type="evidence" value="ECO:0007669"/>
    <property type="project" value="UniProtKB-KW"/>
</dbReference>
<dbReference type="Pfam" id="PF04307">
    <property type="entry name" value="YdjM"/>
    <property type="match status" value="1"/>
</dbReference>
<dbReference type="InterPro" id="IPR007404">
    <property type="entry name" value="YdjM-like"/>
</dbReference>
<dbReference type="Proteomes" id="UP000323876">
    <property type="component" value="Unassembled WGS sequence"/>
</dbReference>
<name>A0A5N0EJJ7_9NOCA</name>
<sequence length="238" mass="25558">MLGHSHATSGALAWSGAAAALPVAILTYPTIQGVSGHLGPVDLLLGTFLTAGAALLPDADHPEGTIAHVLGPVSYYLCKLISWISGGHRHATHSFAFVAAVSYGTWAGEHWIGRWFTLGLVFFLLALAVRALHLCPPGDGIEAWGTIVVLAVAGTFAMDHWISDKPVWLPFSVGLGALVHLVGDCLTDRGCRLFWPFKLRTRVPIIDRTGNKLETWVLSPLFVLGTLAVLWYSITHQP</sequence>
<dbReference type="OrthoDB" id="3425909at2"/>
<feature type="transmembrane region" description="Helical" evidence="1">
    <location>
        <begin position="168"/>
        <end position="195"/>
    </location>
</feature>
<evidence type="ECO:0000313" key="2">
    <source>
        <dbReference type="EMBL" id="KAA8889183.1"/>
    </source>
</evidence>
<keyword evidence="1" id="KW-0472">Membrane</keyword>
<dbReference type="PANTHER" id="PTHR35531">
    <property type="entry name" value="INNER MEMBRANE PROTEIN YBCI-RELATED"/>
    <property type="match status" value="1"/>
</dbReference>
<keyword evidence="1" id="KW-1133">Transmembrane helix</keyword>
<dbReference type="AlphaFoldDB" id="A0A5N0EJJ7"/>
<accession>A0A5N0EJJ7</accession>
<keyword evidence="3" id="KW-1185">Reference proteome</keyword>
<feature type="transmembrane region" description="Helical" evidence="1">
    <location>
        <begin position="144"/>
        <end position="162"/>
    </location>
</feature>
<feature type="transmembrane region" description="Helical" evidence="1">
    <location>
        <begin position="12"/>
        <end position="31"/>
    </location>
</feature>
<feature type="transmembrane region" description="Helical" evidence="1">
    <location>
        <begin position="216"/>
        <end position="234"/>
    </location>
</feature>